<sequence>MAKKKKLKRMSDICREVFDSKGTDESAIKLAVKKMIAEGHKEDNAQRAAMNVIRACYASKSKKKTASKKVASKKKTTSKKSTKKEKKKSASKKEKKVSNESEKKKSSEKKGKKITDGDLDDF</sequence>
<protein>
    <submittedName>
        <fullName evidence="2">Uncharacterized protein</fullName>
    </submittedName>
</protein>
<dbReference type="AlphaFoldDB" id="X0TIU2"/>
<evidence type="ECO:0000313" key="2">
    <source>
        <dbReference type="EMBL" id="GAF93164.1"/>
    </source>
</evidence>
<feature type="region of interest" description="Disordered" evidence="1">
    <location>
        <begin position="57"/>
        <end position="122"/>
    </location>
</feature>
<comment type="caution">
    <text evidence="2">The sequence shown here is derived from an EMBL/GenBank/DDBJ whole genome shotgun (WGS) entry which is preliminary data.</text>
</comment>
<evidence type="ECO:0000256" key="1">
    <source>
        <dbReference type="SAM" id="MobiDB-lite"/>
    </source>
</evidence>
<name>X0TIU2_9ZZZZ</name>
<reference evidence="2" key="1">
    <citation type="journal article" date="2014" name="Front. Microbiol.">
        <title>High frequency of phylogenetically diverse reductive dehalogenase-homologous genes in deep subseafloor sedimentary metagenomes.</title>
        <authorList>
            <person name="Kawai M."/>
            <person name="Futagami T."/>
            <person name="Toyoda A."/>
            <person name="Takaki Y."/>
            <person name="Nishi S."/>
            <person name="Hori S."/>
            <person name="Arai W."/>
            <person name="Tsubouchi T."/>
            <person name="Morono Y."/>
            <person name="Uchiyama I."/>
            <person name="Ito T."/>
            <person name="Fujiyama A."/>
            <person name="Inagaki F."/>
            <person name="Takami H."/>
        </authorList>
    </citation>
    <scope>NUCLEOTIDE SEQUENCE</scope>
    <source>
        <strain evidence="2">Expedition CK06-06</strain>
    </source>
</reference>
<accession>X0TIU2</accession>
<feature type="compositionally biased region" description="Basic and acidic residues" evidence="1">
    <location>
        <begin position="96"/>
        <end position="116"/>
    </location>
</feature>
<feature type="compositionally biased region" description="Basic residues" evidence="1">
    <location>
        <begin position="60"/>
        <end position="95"/>
    </location>
</feature>
<organism evidence="2">
    <name type="scientific">marine sediment metagenome</name>
    <dbReference type="NCBI Taxonomy" id="412755"/>
    <lineage>
        <taxon>unclassified sequences</taxon>
        <taxon>metagenomes</taxon>
        <taxon>ecological metagenomes</taxon>
    </lineage>
</organism>
<gene>
    <name evidence="2" type="ORF">S01H1_27876</name>
</gene>
<dbReference type="EMBL" id="BARS01017005">
    <property type="protein sequence ID" value="GAF93164.1"/>
    <property type="molecule type" value="Genomic_DNA"/>
</dbReference>
<proteinExistence type="predicted"/>